<organism evidence="1">
    <name type="scientific">Rhizophora mucronata</name>
    <name type="common">Asiatic mangrove</name>
    <dbReference type="NCBI Taxonomy" id="61149"/>
    <lineage>
        <taxon>Eukaryota</taxon>
        <taxon>Viridiplantae</taxon>
        <taxon>Streptophyta</taxon>
        <taxon>Embryophyta</taxon>
        <taxon>Tracheophyta</taxon>
        <taxon>Spermatophyta</taxon>
        <taxon>Magnoliopsida</taxon>
        <taxon>eudicotyledons</taxon>
        <taxon>Gunneridae</taxon>
        <taxon>Pentapetalae</taxon>
        <taxon>rosids</taxon>
        <taxon>fabids</taxon>
        <taxon>Malpighiales</taxon>
        <taxon>Rhizophoraceae</taxon>
        <taxon>Rhizophora</taxon>
    </lineage>
</organism>
<accession>A0A2P2LR16</accession>
<name>A0A2P2LR16_RHIMU</name>
<reference evidence="1" key="1">
    <citation type="submission" date="2018-02" db="EMBL/GenBank/DDBJ databases">
        <title>Rhizophora mucronata_Transcriptome.</title>
        <authorList>
            <person name="Meera S.P."/>
            <person name="Sreeshan A."/>
            <person name="Augustine A."/>
        </authorList>
    </citation>
    <scope>NUCLEOTIDE SEQUENCE</scope>
    <source>
        <tissue evidence="1">Leaf</tissue>
    </source>
</reference>
<dbReference type="EMBL" id="GGEC01039916">
    <property type="protein sequence ID" value="MBX20400.1"/>
    <property type="molecule type" value="Transcribed_RNA"/>
</dbReference>
<dbReference type="AlphaFoldDB" id="A0A2P2LR16"/>
<evidence type="ECO:0000313" key="1">
    <source>
        <dbReference type="EMBL" id="MBX20400.1"/>
    </source>
</evidence>
<sequence>MSHRAFKITTRTLGSSVLYTSISTPREATIGSSPSATQCHQPLNFLHKTVIQVSRVRAIRVTGGIAFSKGICISPNVSLGAIKAVSNSSAENSTCIFNRRLKTCKKLSIEANSHVERRFHLGHCAGSEGIPTSGVTIVLLPPLHCSFTC</sequence>
<protein>
    <submittedName>
        <fullName evidence="1">Uncharacterized protein</fullName>
    </submittedName>
</protein>
<proteinExistence type="predicted"/>